<proteinExistence type="predicted"/>
<sequence length="102" mass="11832">MNFTSKPLSCFQITAGKFAGIIFFFKDVYAKKEKDTTNNYDVSFSYDIVGGNYRDRGYDKSQDHLNKKVNDTNKELFLEEIGIILNSLLSNNDLRIFVQWIT</sequence>
<evidence type="ECO:0000313" key="1">
    <source>
        <dbReference type="EMBL" id="NWJ44069.1"/>
    </source>
</evidence>
<protein>
    <submittedName>
        <fullName evidence="1">Uncharacterized protein</fullName>
    </submittedName>
</protein>
<dbReference type="EMBL" id="JACASV010000103">
    <property type="protein sequence ID" value="NWJ44069.1"/>
    <property type="molecule type" value="Genomic_DNA"/>
</dbReference>
<evidence type="ECO:0000313" key="2">
    <source>
        <dbReference type="Proteomes" id="UP000523105"/>
    </source>
</evidence>
<accession>A0A7K4MRR5</accession>
<name>A0A7K4MRR5_9ARCH</name>
<gene>
    <name evidence="1" type="ORF">HX837_07715</name>
</gene>
<dbReference type="AlphaFoldDB" id="A0A7K4MRR5"/>
<dbReference type="Proteomes" id="UP000523105">
    <property type="component" value="Unassembled WGS sequence"/>
</dbReference>
<reference evidence="1 2" key="1">
    <citation type="journal article" date="2019" name="Environ. Microbiol.">
        <title>Genomics insights into ecotype formation of ammonia-oxidizing archaea in the deep ocean.</title>
        <authorList>
            <person name="Wang Y."/>
            <person name="Huang J.M."/>
            <person name="Cui G.J."/>
            <person name="Nunoura T."/>
            <person name="Takaki Y."/>
            <person name="Li W.L."/>
            <person name="Li J."/>
            <person name="Gao Z.M."/>
            <person name="Takai K."/>
            <person name="Zhang A.Q."/>
            <person name="Stepanauskas R."/>
        </authorList>
    </citation>
    <scope>NUCLEOTIDE SEQUENCE [LARGE SCALE GENOMIC DNA]</scope>
    <source>
        <strain evidence="1 2">L15b</strain>
    </source>
</reference>
<comment type="caution">
    <text evidence="1">The sequence shown here is derived from an EMBL/GenBank/DDBJ whole genome shotgun (WGS) entry which is preliminary data.</text>
</comment>
<organism evidence="1 2">
    <name type="scientific">Marine Group I thaumarchaeote</name>
    <dbReference type="NCBI Taxonomy" id="2511932"/>
    <lineage>
        <taxon>Archaea</taxon>
        <taxon>Nitrososphaerota</taxon>
        <taxon>Marine Group I</taxon>
    </lineage>
</organism>